<dbReference type="Proteomes" id="UP000005801">
    <property type="component" value="Unassembled WGS sequence"/>
</dbReference>
<dbReference type="RefSeq" id="WP_006970710.1">
    <property type="nucleotide sequence ID" value="NZ_ABCS01000013.1"/>
</dbReference>
<accession>A6G1W1</accession>
<dbReference type="AlphaFoldDB" id="A6G1W1"/>
<dbReference type="STRING" id="391625.PPSIR1_35912"/>
<reference evidence="1 2" key="1">
    <citation type="submission" date="2007-06" db="EMBL/GenBank/DDBJ databases">
        <authorList>
            <person name="Shimkets L."/>
            <person name="Ferriera S."/>
            <person name="Johnson J."/>
            <person name="Kravitz S."/>
            <person name="Beeson K."/>
            <person name="Sutton G."/>
            <person name="Rogers Y.-H."/>
            <person name="Friedman R."/>
            <person name="Frazier M."/>
            <person name="Venter J.C."/>
        </authorList>
    </citation>
    <scope>NUCLEOTIDE SEQUENCE [LARGE SCALE GENOMIC DNA]</scope>
    <source>
        <strain evidence="1 2">SIR-1</strain>
    </source>
</reference>
<proteinExistence type="predicted"/>
<comment type="caution">
    <text evidence="1">The sequence shown here is derived from an EMBL/GenBank/DDBJ whole genome shotgun (WGS) entry which is preliminary data.</text>
</comment>
<evidence type="ECO:0000313" key="1">
    <source>
        <dbReference type="EMBL" id="EDM80151.1"/>
    </source>
</evidence>
<name>A6G1W1_9BACT</name>
<dbReference type="InterPro" id="IPR036890">
    <property type="entry name" value="HATPase_C_sf"/>
</dbReference>
<gene>
    <name evidence="1" type="ORF">PPSIR1_35912</name>
</gene>
<sequence>MRDSAAVPRKKKVSKQVEVSVQKDHLRKLSKARRPLQAIQELIWNSLDADATRVEVAFDKNLFGGIERVSVIDDGEGFTPQRAFEVFERLGGSWKQEVEATAKGRRLHGKEGKGRFAAFALGPVVAWTSVTQDEDGNHHSCTVETTEAKIDRFQITGLAPRGEVALGTTVTVSEIPESVHGLVGADAVAAMLDKFALYLVNYPGVTLVYDGQTLDPKSIIAATQASEVEVEVGGETLSVALEIVEWSKKGSRGIFLGSADGFALGELPLGVNTQNRRFTLHLRGAAIEALHEEGALSLGDLHPGVRALVHAAREELIDYQDKTSPRATAARVKAWRKQGVYPFPELKKGAKPSLQQRAFDLLANEAEERAPELRKPKSKSKRLLFQLLAGALEGGPEPVETLFAEAFELNEAQRKQLGKQLSR</sequence>
<dbReference type="eggNOG" id="COG0323">
    <property type="taxonomic scope" value="Bacteria"/>
</dbReference>
<dbReference type="Gene3D" id="3.30.565.10">
    <property type="entry name" value="Histidine kinase-like ATPase, C-terminal domain"/>
    <property type="match status" value="1"/>
</dbReference>
<organism evidence="1 2">
    <name type="scientific">Plesiocystis pacifica SIR-1</name>
    <dbReference type="NCBI Taxonomy" id="391625"/>
    <lineage>
        <taxon>Bacteria</taxon>
        <taxon>Pseudomonadati</taxon>
        <taxon>Myxococcota</taxon>
        <taxon>Polyangia</taxon>
        <taxon>Nannocystales</taxon>
        <taxon>Nannocystaceae</taxon>
        <taxon>Plesiocystis</taxon>
    </lineage>
</organism>
<keyword evidence="2" id="KW-1185">Reference proteome</keyword>
<dbReference type="SUPFAM" id="SSF55874">
    <property type="entry name" value="ATPase domain of HSP90 chaperone/DNA topoisomerase II/histidine kinase"/>
    <property type="match status" value="1"/>
</dbReference>
<protein>
    <submittedName>
        <fullName evidence="1">Putative DNA mismatch repair protein</fullName>
    </submittedName>
</protein>
<dbReference type="OrthoDB" id="8765545at2"/>
<dbReference type="Pfam" id="PF13589">
    <property type="entry name" value="HATPase_c_3"/>
    <property type="match status" value="1"/>
</dbReference>
<dbReference type="EMBL" id="ABCS01000013">
    <property type="protein sequence ID" value="EDM80151.1"/>
    <property type="molecule type" value="Genomic_DNA"/>
</dbReference>
<evidence type="ECO:0000313" key="2">
    <source>
        <dbReference type="Proteomes" id="UP000005801"/>
    </source>
</evidence>